<dbReference type="PROSITE" id="PS51098">
    <property type="entry name" value="PTS_EIIB_TYPE_1"/>
    <property type="match status" value="1"/>
</dbReference>
<evidence type="ECO:0000256" key="10">
    <source>
        <dbReference type="ARBA" id="ARBA00022777"/>
    </source>
</evidence>
<keyword evidence="10" id="KW-0418">Kinase</keyword>
<dbReference type="InterPro" id="IPR003352">
    <property type="entry name" value="PTS_EIIC"/>
</dbReference>
<dbReference type="NCBIfam" id="NF008301">
    <property type="entry name" value="PRK11089.1"/>
    <property type="match status" value="1"/>
</dbReference>
<evidence type="ECO:0000256" key="15">
    <source>
        <dbReference type="PROSITE-ProRule" id="PRU00421"/>
    </source>
</evidence>
<keyword evidence="7" id="KW-0808">Transferase</keyword>
<dbReference type="PANTHER" id="PTHR30009:SF20">
    <property type="entry name" value="PTS SYSTEM GLUCOSE-SPECIFIC EIICB COMPONENT-RELATED"/>
    <property type="match status" value="1"/>
</dbReference>
<evidence type="ECO:0000256" key="2">
    <source>
        <dbReference type="ARBA" id="ARBA00011910"/>
    </source>
</evidence>
<feature type="transmembrane region" description="Helical" evidence="16">
    <location>
        <begin position="59"/>
        <end position="85"/>
    </location>
</feature>
<feature type="domain" description="PTS EIIB type-1" evidence="17">
    <location>
        <begin position="385"/>
        <end position="466"/>
    </location>
</feature>
<keyword evidence="11 16" id="KW-1133">Transmembrane helix</keyword>
<evidence type="ECO:0000256" key="12">
    <source>
        <dbReference type="ARBA" id="ARBA00023136"/>
    </source>
</evidence>
<reference evidence="20" key="1">
    <citation type="journal article" date="2019" name="Int. J. Syst. Evol. Microbiol.">
        <title>The Global Catalogue of Microorganisms (GCM) 10K type strain sequencing project: providing services to taxonomists for standard genome sequencing and annotation.</title>
        <authorList>
            <consortium name="The Broad Institute Genomics Platform"/>
            <consortium name="The Broad Institute Genome Sequencing Center for Infectious Disease"/>
            <person name="Wu L."/>
            <person name="Ma J."/>
        </authorList>
    </citation>
    <scope>NUCLEOTIDE SEQUENCE [LARGE SCALE GENOMIC DNA]</scope>
    <source>
        <strain evidence="20">JCM 18720</strain>
    </source>
</reference>
<dbReference type="SUPFAM" id="SSF55604">
    <property type="entry name" value="Glucose permease domain IIB"/>
    <property type="match status" value="1"/>
</dbReference>
<dbReference type="InterPro" id="IPR036878">
    <property type="entry name" value="Glu_permease_IIB"/>
</dbReference>
<dbReference type="Pfam" id="PF00367">
    <property type="entry name" value="PTS_EIIB"/>
    <property type="match status" value="1"/>
</dbReference>
<dbReference type="InterPro" id="IPR050429">
    <property type="entry name" value="PTS_Glucose_EIICBA"/>
</dbReference>
<evidence type="ECO:0000256" key="1">
    <source>
        <dbReference type="ARBA" id="ARBA00004651"/>
    </source>
</evidence>
<dbReference type="PANTHER" id="PTHR30009">
    <property type="entry name" value="CYTOCHROME C-TYPE SYNTHESIS PROTEIN AND PTS TRANSMEMBRANE COMPONENT"/>
    <property type="match status" value="1"/>
</dbReference>
<keyword evidence="6 19" id="KW-0762">Sugar transport</keyword>
<evidence type="ECO:0000256" key="7">
    <source>
        <dbReference type="ARBA" id="ARBA00022679"/>
    </source>
</evidence>
<accession>A0ABP9RSL5</accession>
<comment type="catalytic activity">
    <reaction evidence="14">
        <text>N(pros)-phospho-L-histidyl-[protein] + D-glucose(out) = D-glucose 6-phosphate(in) + L-histidyl-[protein]</text>
        <dbReference type="Rhea" id="RHEA:33367"/>
        <dbReference type="Rhea" id="RHEA-COMP:9745"/>
        <dbReference type="Rhea" id="RHEA-COMP:9746"/>
        <dbReference type="ChEBI" id="CHEBI:4167"/>
        <dbReference type="ChEBI" id="CHEBI:29979"/>
        <dbReference type="ChEBI" id="CHEBI:61548"/>
        <dbReference type="ChEBI" id="CHEBI:64837"/>
        <dbReference type="EC" id="2.7.1.199"/>
    </reaction>
</comment>
<evidence type="ECO:0000313" key="20">
    <source>
        <dbReference type="Proteomes" id="UP001501600"/>
    </source>
</evidence>
<dbReference type="Gene3D" id="3.30.1360.60">
    <property type="entry name" value="Glucose permease domain IIB"/>
    <property type="match status" value="1"/>
</dbReference>
<protein>
    <recommendedName>
        <fullName evidence="3">PTS system glucose-specific EIICB component</fullName>
        <ecNumber evidence="2">2.7.1.199</ecNumber>
    </recommendedName>
    <alternativeName>
        <fullName evidence="13">EIICB-Glc</fullName>
    </alternativeName>
</protein>
<evidence type="ECO:0000256" key="5">
    <source>
        <dbReference type="ARBA" id="ARBA00022475"/>
    </source>
</evidence>
<feature type="transmembrane region" description="Helical" evidence="16">
    <location>
        <begin position="21"/>
        <end position="47"/>
    </location>
</feature>
<evidence type="ECO:0000256" key="9">
    <source>
        <dbReference type="ARBA" id="ARBA00022692"/>
    </source>
</evidence>
<dbReference type="InterPro" id="IPR013013">
    <property type="entry name" value="PTS_EIIC_1"/>
</dbReference>
<dbReference type="PROSITE" id="PS51103">
    <property type="entry name" value="PTS_EIIC_TYPE_1"/>
    <property type="match status" value="1"/>
</dbReference>
<feature type="transmembrane region" description="Helical" evidence="16">
    <location>
        <begin position="288"/>
        <end position="310"/>
    </location>
</feature>
<keyword evidence="8" id="KW-0598">Phosphotransferase system</keyword>
<feature type="transmembrane region" description="Helical" evidence="16">
    <location>
        <begin position="339"/>
        <end position="361"/>
    </location>
</feature>
<dbReference type="InterPro" id="IPR011299">
    <property type="entry name" value="PTS_IIBC_glc"/>
</dbReference>
<sequence length="566" mass="59031">MTNAFATLQKVGKALMLPVSVLPVAGIMLGVGAAQFSFLPAIVSSLLQQAGGAVFENMALLFAMGVALGFTRNDGVAAVAALIGYEIMGKTITLLAPGTDTGVLGGIIAGGIAAWAFNRFFKLELPVYLGFFSGKRAVPIITGFAAILAGALLTVVWWPIGAAIDTFSHWAAYQNPTLAFGIYGVVERALIPFGLHHVWNAPFFFEVGSYTLPSGEVVRGVLSRFMQGDGSAGQLAGGYFFKMFGLPAAAVAIWHSARPENRAKVGSLMVSAALTSFLTGITEPIEFAFLFVAPVLYGIHALLAGSAYVVSNALGIVHGTSFSHGLIDFVVLSPNAQKIPLMLVVGLGYAVVYYVVFRVAIKALDLKTPGREIEAQEAMISATGTERASQFIEAFGGPDNLSNVDSCITRLRMTVVDPGKVDQARLKQLGASGVLVSGNAIQAIVGTIAENTKTEMEELLRSGGFTPSAAATPASEEARDQGVAMDPEMQAQADALKAQLPGLKSAASVADNRLRINVADTAALDAEALSALGVVHLLVLNANTAHLLFADNTEALGSALGQAVRS</sequence>
<dbReference type="PROSITE" id="PS01035">
    <property type="entry name" value="PTS_EIIB_TYPE_1_CYS"/>
    <property type="match status" value="1"/>
</dbReference>
<keyword evidence="20" id="KW-1185">Reference proteome</keyword>
<dbReference type="EMBL" id="BAABLF010000001">
    <property type="protein sequence ID" value="GAA5185991.1"/>
    <property type="molecule type" value="Genomic_DNA"/>
</dbReference>
<comment type="subcellular location">
    <subcellularLocation>
        <location evidence="1">Cell membrane</location>
        <topology evidence="1">Multi-pass membrane protein</topology>
    </subcellularLocation>
</comment>
<feature type="domain" description="PTS EIIC type-1" evidence="18">
    <location>
        <begin position="2"/>
        <end position="373"/>
    </location>
</feature>
<feature type="transmembrane region" description="Helical" evidence="16">
    <location>
        <begin position="137"/>
        <end position="160"/>
    </location>
</feature>
<evidence type="ECO:0000256" key="4">
    <source>
        <dbReference type="ARBA" id="ARBA00022448"/>
    </source>
</evidence>
<keyword evidence="5" id="KW-1003">Cell membrane</keyword>
<keyword evidence="4" id="KW-0813">Transport</keyword>
<evidence type="ECO:0000256" key="11">
    <source>
        <dbReference type="ARBA" id="ARBA00022989"/>
    </source>
</evidence>
<evidence type="ECO:0000256" key="6">
    <source>
        <dbReference type="ARBA" id="ARBA00022597"/>
    </source>
</evidence>
<evidence type="ECO:0000256" key="8">
    <source>
        <dbReference type="ARBA" id="ARBA00022683"/>
    </source>
</evidence>
<name>A0ABP9RSL5_9GAMM</name>
<evidence type="ECO:0000259" key="17">
    <source>
        <dbReference type="PROSITE" id="PS51098"/>
    </source>
</evidence>
<evidence type="ECO:0000259" key="18">
    <source>
        <dbReference type="PROSITE" id="PS51103"/>
    </source>
</evidence>
<organism evidence="19 20">
    <name type="scientific">Ferrimonas gelatinilytica</name>
    <dbReference type="NCBI Taxonomy" id="1255257"/>
    <lineage>
        <taxon>Bacteria</taxon>
        <taxon>Pseudomonadati</taxon>
        <taxon>Pseudomonadota</taxon>
        <taxon>Gammaproteobacteria</taxon>
        <taxon>Alteromonadales</taxon>
        <taxon>Ferrimonadaceae</taxon>
        <taxon>Ferrimonas</taxon>
    </lineage>
</organism>
<evidence type="ECO:0000256" key="3">
    <source>
        <dbReference type="ARBA" id="ARBA00021468"/>
    </source>
</evidence>
<gene>
    <name evidence="19" type="primary">ptsG</name>
    <name evidence="19" type="ORF">GCM10025772_00550</name>
</gene>
<feature type="transmembrane region" description="Helical" evidence="16">
    <location>
        <begin position="92"/>
        <end position="117"/>
    </location>
</feature>
<dbReference type="CDD" id="cd00212">
    <property type="entry name" value="PTS_IIB_glc"/>
    <property type="match status" value="1"/>
</dbReference>
<evidence type="ECO:0000313" key="19">
    <source>
        <dbReference type="EMBL" id="GAA5185991.1"/>
    </source>
</evidence>
<keyword evidence="9 16" id="KW-0812">Transmembrane</keyword>
<feature type="active site" description="Phosphocysteine intermediate; for EIIB activity" evidence="15">
    <location>
        <position position="407"/>
    </location>
</feature>
<dbReference type="InterPro" id="IPR018113">
    <property type="entry name" value="PTrfase_EIIB_Cys"/>
</dbReference>
<dbReference type="InterPro" id="IPR001996">
    <property type="entry name" value="PTS_IIB_1"/>
</dbReference>
<comment type="caution">
    <text evidence="19">The sequence shown here is derived from an EMBL/GenBank/DDBJ whole genome shotgun (WGS) entry which is preliminary data.</text>
</comment>
<keyword evidence="12 16" id="KW-0472">Membrane</keyword>
<dbReference type="Pfam" id="PF02378">
    <property type="entry name" value="PTS_EIIC"/>
    <property type="match status" value="1"/>
</dbReference>
<evidence type="ECO:0000256" key="14">
    <source>
        <dbReference type="ARBA" id="ARBA00047336"/>
    </source>
</evidence>
<dbReference type="RefSeq" id="WP_345315028.1">
    <property type="nucleotide sequence ID" value="NZ_BAABLF010000001.1"/>
</dbReference>
<dbReference type="EC" id="2.7.1.199" evidence="2"/>
<dbReference type="NCBIfam" id="TIGR02002">
    <property type="entry name" value="PTS-II-BC-glcB"/>
    <property type="match status" value="1"/>
</dbReference>
<dbReference type="NCBIfam" id="TIGR00826">
    <property type="entry name" value="EIIB_glc"/>
    <property type="match status" value="1"/>
</dbReference>
<evidence type="ECO:0000256" key="13">
    <source>
        <dbReference type="ARBA" id="ARBA00032303"/>
    </source>
</evidence>
<evidence type="ECO:0000256" key="16">
    <source>
        <dbReference type="SAM" id="Phobius"/>
    </source>
</evidence>
<dbReference type="Proteomes" id="UP001501600">
    <property type="component" value="Unassembled WGS sequence"/>
</dbReference>
<proteinExistence type="predicted"/>
<feature type="transmembrane region" description="Helical" evidence="16">
    <location>
        <begin position="239"/>
        <end position="257"/>
    </location>
</feature>